<name>A2GUK1_TRIV3</name>
<dbReference type="Proteomes" id="UP000001542">
    <property type="component" value="Unassembled WGS sequence"/>
</dbReference>
<proteinExistence type="predicted"/>
<reference evidence="1" key="2">
    <citation type="journal article" date="2007" name="Science">
        <title>Draft genome sequence of the sexually transmitted pathogen Trichomonas vaginalis.</title>
        <authorList>
            <person name="Carlton J.M."/>
            <person name="Hirt R.P."/>
            <person name="Silva J.C."/>
            <person name="Delcher A.L."/>
            <person name="Schatz M."/>
            <person name="Zhao Q."/>
            <person name="Wortman J.R."/>
            <person name="Bidwell S.L."/>
            <person name="Alsmark U.C.M."/>
            <person name="Besteiro S."/>
            <person name="Sicheritz-Ponten T."/>
            <person name="Noel C.J."/>
            <person name="Dacks J.B."/>
            <person name="Foster P.G."/>
            <person name="Simillion C."/>
            <person name="Van de Peer Y."/>
            <person name="Miranda-Saavedra D."/>
            <person name="Barton G.J."/>
            <person name="Westrop G.D."/>
            <person name="Mueller S."/>
            <person name="Dessi D."/>
            <person name="Fiori P.L."/>
            <person name="Ren Q."/>
            <person name="Paulsen I."/>
            <person name="Zhang H."/>
            <person name="Bastida-Corcuera F.D."/>
            <person name="Simoes-Barbosa A."/>
            <person name="Brown M.T."/>
            <person name="Hayes R.D."/>
            <person name="Mukherjee M."/>
            <person name="Okumura C.Y."/>
            <person name="Schneider R."/>
            <person name="Smith A.J."/>
            <person name="Vanacova S."/>
            <person name="Villalvazo M."/>
            <person name="Haas B.J."/>
            <person name="Pertea M."/>
            <person name="Feldblyum T.V."/>
            <person name="Utterback T.R."/>
            <person name="Shu C.L."/>
            <person name="Osoegawa K."/>
            <person name="de Jong P.J."/>
            <person name="Hrdy I."/>
            <person name="Horvathova L."/>
            <person name="Zubacova Z."/>
            <person name="Dolezal P."/>
            <person name="Malik S.B."/>
            <person name="Logsdon J.M. Jr."/>
            <person name="Henze K."/>
            <person name="Gupta A."/>
            <person name="Wang C.C."/>
            <person name="Dunne R.L."/>
            <person name="Upcroft J.A."/>
            <person name="Upcroft P."/>
            <person name="White O."/>
            <person name="Salzberg S.L."/>
            <person name="Tang P."/>
            <person name="Chiu C.-H."/>
            <person name="Lee Y.-S."/>
            <person name="Embley T.M."/>
            <person name="Coombs G.H."/>
            <person name="Mottram J.C."/>
            <person name="Tachezy J."/>
            <person name="Fraser-Liggett C.M."/>
            <person name="Johnson P.J."/>
        </authorList>
    </citation>
    <scope>NUCLEOTIDE SEQUENCE [LARGE SCALE GENOMIC DNA]</scope>
    <source>
        <strain evidence="1">G3</strain>
    </source>
</reference>
<dbReference type="VEuPathDB" id="TrichDB:TVAG_593670"/>
<dbReference type="AlphaFoldDB" id="A2GUK1"/>
<evidence type="ECO:0000313" key="2">
    <source>
        <dbReference type="Proteomes" id="UP000001542"/>
    </source>
</evidence>
<organism evidence="1 2">
    <name type="scientific">Trichomonas vaginalis (strain ATCC PRA-98 / G3)</name>
    <dbReference type="NCBI Taxonomy" id="412133"/>
    <lineage>
        <taxon>Eukaryota</taxon>
        <taxon>Metamonada</taxon>
        <taxon>Parabasalia</taxon>
        <taxon>Trichomonadida</taxon>
        <taxon>Trichomonadidae</taxon>
        <taxon>Trichomonas</taxon>
    </lineage>
</organism>
<dbReference type="EMBL" id="DS120441">
    <property type="protein sequence ID" value="EAX79166.1"/>
    <property type="molecule type" value="Genomic_DNA"/>
</dbReference>
<reference evidence="1" key="1">
    <citation type="submission" date="2006-10" db="EMBL/GenBank/DDBJ databases">
        <authorList>
            <person name="Amadeo P."/>
            <person name="Zhao Q."/>
            <person name="Wortman J."/>
            <person name="Fraser-Liggett C."/>
            <person name="Carlton J."/>
        </authorList>
    </citation>
    <scope>NUCLEOTIDE SEQUENCE</scope>
    <source>
        <strain evidence="1">G3</strain>
    </source>
</reference>
<dbReference type="VEuPathDB" id="TrichDB:TVAGG3_0428980"/>
<gene>
    <name evidence="1" type="ORF">TVAG_593670</name>
</gene>
<evidence type="ECO:0000313" key="1">
    <source>
        <dbReference type="EMBL" id="EAX79166.1"/>
    </source>
</evidence>
<dbReference type="InParanoid" id="A2GUK1"/>
<accession>A2GUK1</accession>
<keyword evidence="2" id="KW-1185">Reference proteome</keyword>
<protein>
    <submittedName>
        <fullName evidence="1">Uncharacterized protein</fullName>
    </submittedName>
</protein>
<sequence length="89" mass="10216">MNSRYPYYPDLGGSQVANYGDTEESQAPINTYFEYPQQFYTYEPQDGEVNFGSYCHKNTFSNQPTEQTSGKGTALMLPAARKRFLIQHE</sequence>